<organism evidence="2 3">
    <name type="scientific">Turnera subulata</name>
    <dbReference type="NCBI Taxonomy" id="218843"/>
    <lineage>
        <taxon>Eukaryota</taxon>
        <taxon>Viridiplantae</taxon>
        <taxon>Streptophyta</taxon>
        <taxon>Embryophyta</taxon>
        <taxon>Tracheophyta</taxon>
        <taxon>Spermatophyta</taxon>
        <taxon>Magnoliopsida</taxon>
        <taxon>eudicotyledons</taxon>
        <taxon>Gunneridae</taxon>
        <taxon>Pentapetalae</taxon>
        <taxon>rosids</taxon>
        <taxon>fabids</taxon>
        <taxon>Malpighiales</taxon>
        <taxon>Passifloraceae</taxon>
        <taxon>Turnera</taxon>
    </lineage>
</organism>
<dbReference type="AlphaFoldDB" id="A0A9Q0FJB0"/>
<dbReference type="Proteomes" id="UP001141552">
    <property type="component" value="Unassembled WGS sequence"/>
</dbReference>
<keyword evidence="3" id="KW-1185">Reference proteome</keyword>
<sequence>MRSIFHRVYFSTSFFTSWAQRYCNHPSAKKQPFLPPSNNDAHPIILYFTTLYIVHRTYEDCRTVRSILRDLCIPSTSVTSLWTETTQTNSRGSSTRRWSPSPWSSWAGTTSAEPPPTRLVEG</sequence>
<evidence type="ECO:0000313" key="2">
    <source>
        <dbReference type="EMBL" id="KAJ4831442.1"/>
    </source>
</evidence>
<name>A0A9Q0FJB0_9ROSI</name>
<feature type="compositionally biased region" description="Low complexity" evidence="1">
    <location>
        <begin position="90"/>
        <end position="112"/>
    </location>
</feature>
<dbReference type="OrthoDB" id="423313at2759"/>
<reference evidence="2" key="2">
    <citation type="journal article" date="2023" name="Plants (Basel)">
        <title>Annotation of the Turnera subulata (Passifloraceae) Draft Genome Reveals the S-Locus Evolved after the Divergence of Turneroideae from Passifloroideae in a Stepwise Manner.</title>
        <authorList>
            <person name="Henning P.M."/>
            <person name="Roalson E.H."/>
            <person name="Mir W."/>
            <person name="McCubbin A.G."/>
            <person name="Shore J.S."/>
        </authorList>
    </citation>
    <scope>NUCLEOTIDE SEQUENCE</scope>
    <source>
        <strain evidence="2">F60SS</strain>
    </source>
</reference>
<comment type="caution">
    <text evidence="2">The sequence shown here is derived from an EMBL/GenBank/DDBJ whole genome shotgun (WGS) entry which is preliminary data.</text>
</comment>
<evidence type="ECO:0000313" key="3">
    <source>
        <dbReference type="Proteomes" id="UP001141552"/>
    </source>
</evidence>
<feature type="region of interest" description="Disordered" evidence="1">
    <location>
        <begin position="84"/>
        <end position="122"/>
    </location>
</feature>
<accession>A0A9Q0FJB0</accession>
<dbReference type="EMBL" id="JAKUCV010005370">
    <property type="protein sequence ID" value="KAJ4831442.1"/>
    <property type="molecule type" value="Genomic_DNA"/>
</dbReference>
<feature type="compositionally biased region" description="Pro residues" evidence="1">
    <location>
        <begin position="113"/>
        <end position="122"/>
    </location>
</feature>
<protein>
    <submittedName>
        <fullName evidence="2">Uncharacterized protein</fullName>
    </submittedName>
</protein>
<gene>
    <name evidence="2" type="ORF">Tsubulata_025496</name>
</gene>
<proteinExistence type="predicted"/>
<reference evidence="2" key="1">
    <citation type="submission" date="2022-02" db="EMBL/GenBank/DDBJ databases">
        <authorList>
            <person name="Henning P.M."/>
            <person name="McCubbin A.G."/>
            <person name="Shore J.S."/>
        </authorList>
    </citation>
    <scope>NUCLEOTIDE SEQUENCE</scope>
    <source>
        <strain evidence="2">F60SS</strain>
        <tissue evidence="2">Leaves</tissue>
    </source>
</reference>
<evidence type="ECO:0000256" key="1">
    <source>
        <dbReference type="SAM" id="MobiDB-lite"/>
    </source>
</evidence>